<evidence type="ECO:0000256" key="2">
    <source>
        <dbReference type="ARBA" id="ARBA00022448"/>
    </source>
</evidence>
<keyword evidence="6" id="KW-1185">Reference proteome</keyword>
<dbReference type="InterPro" id="IPR050492">
    <property type="entry name" value="Bact_metal-bind_prot9"/>
</dbReference>
<gene>
    <name evidence="5" type="ORF">GH810_07790</name>
</gene>
<dbReference type="InterPro" id="IPR006128">
    <property type="entry name" value="Lipoprotein_PsaA-like"/>
</dbReference>
<organism evidence="5 6">
    <name type="scientific">Acetobacterium paludosum</name>
    <dbReference type="NCBI Taxonomy" id="52693"/>
    <lineage>
        <taxon>Bacteria</taxon>
        <taxon>Bacillati</taxon>
        <taxon>Bacillota</taxon>
        <taxon>Clostridia</taxon>
        <taxon>Eubacteriales</taxon>
        <taxon>Eubacteriaceae</taxon>
        <taxon>Acetobacterium</taxon>
    </lineage>
</organism>
<reference evidence="5" key="2">
    <citation type="submission" date="2020-10" db="EMBL/GenBank/DDBJ databases">
        <title>Comparative genomics of the Acetobacterium genus.</title>
        <authorList>
            <person name="Marshall C."/>
            <person name="May H."/>
            <person name="Norman S."/>
        </authorList>
    </citation>
    <scope>NUCLEOTIDE SEQUENCE</scope>
    <source>
        <strain evidence="5">DER-2019</strain>
    </source>
</reference>
<keyword evidence="2 4" id="KW-0813">Transport</keyword>
<protein>
    <submittedName>
        <fullName evidence="5">Zinc ABC transporter substrate-binding protein</fullName>
    </submittedName>
</protein>
<proteinExistence type="inferred from homology"/>
<comment type="similarity">
    <text evidence="1 4">Belongs to the bacterial solute-binding protein 9 family.</text>
</comment>
<name>A0A923I185_9FIRM</name>
<dbReference type="Gene3D" id="3.40.50.1980">
    <property type="entry name" value="Nitrogenase molybdenum iron protein domain"/>
    <property type="match status" value="2"/>
</dbReference>
<evidence type="ECO:0000256" key="4">
    <source>
        <dbReference type="RuleBase" id="RU003512"/>
    </source>
</evidence>
<evidence type="ECO:0000313" key="6">
    <source>
        <dbReference type="Proteomes" id="UP000616595"/>
    </source>
</evidence>
<evidence type="ECO:0000313" key="5">
    <source>
        <dbReference type="EMBL" id="MBC3888208.1"/>
    </source>
</evidence>
<comment type="caution">
    <text evidence="5">The sequence shown here is derived from an EMBL/GenBank/DDBJ whole genome shotgun (WGS) entry which is preliminary data.</text>
</comment>
<dbReference type="Proteomes" id="UP000616595">
    <property type="component" value="Unassembled WGS sequence"/>
</dbReference>
<dbReference type="PANTHER" id="PTHR42953:SF3">
    <property type="entry name" value="HIGH-AFFINITY ZINC UPTAKE SYSTEM PROTEIN ZNUA"/>
    <property type="match status" value="1"/>
</dbReference>
<sequence length="295" mass="32263">MLFISIAVLSGCASNSTQTNSETSSTKDGFTIVTSFYPMYVETINVAKDIPNVQVINMTEPQTGCLHDYQLKPQDLITLNSADAFVVNGAGMETFLDDVIKQDKDLKIVNASDGIDLIKDASGEDNAHVWVSISNCITQVKNIAEQLSVIDPKNAEAYQSNADAYIAKLEALKEKMHASLDMVSNRNIITFHEAFPYFAEEFNLNIVDVIERDPGTTPSPKELEDTINIVKESKVKALFAEPQYPAEAAQTIANETGAKVYSLDPGVTGTADETAYDAYLNVMESNLKSLEEALK</sequence>
<dbReference type="AlphaFoldDB" id="A0A923I185"/>
<evidence type="ECO:0000256" key="1">
    <source>
        <dbReference type="ARBA" id="ARBA00011028"/>
    </source>
</evidence>
<dbReference type="GO" id="GO:0030001">
    <property type="term" value="P:metal ion transport"/>
    <property type="evidence" value="ECO:0007669"/>
    <property type="project" value="InterPro"/>
</dbReference>
<dbReference type="OrthoDB" id="9810636at2"/>
<dbReference type="PRINTS" id="PR00690">
    <property type="entry name" value="ADHESNFAMILY"/>
</dbReference>
<reference evidence="5" key="1">
    <citation type="submission" date="2019-10" db="EMBL/GenBank/DDBJ databases">
        <authorList>
            <person name="Ross D.E."/>
            <person name="Gulliver D."/>
        </authorList>
    </citation>
    <scope>NUCLEOTIDE SEQUENCE</scope>
    <source>
        <strain evidence="5">DER-2019</strain>
    </source>
</reference>
<dbReference type="PANTHER" id="PTHR42953">
    <property type="entry name" value="HIGH-AFFINITY ZINC UPTAKE SYSTEM PROTEIN ZNUA-RELATED"/>
    <property type="match status" value="1"/>
</dbReference>
<keyword evidence="3" id="KW-0732">Signal</keyword>
<accession>A0A923I185</accession>
<dbReference type="SUPFAM" id="SSF53807">
    <property type="entry name" value="Helical backbone' metal receptor"/>
    <property type="match status" value="1"/>
</dbReference>
<dbReference type="EMBL" id="WJBD01000007">
    <property type="protein sequence ID" value="MBC3888208.1"/>
    <property type="molecule type" value="Genomic_DNA"/>
</dbReference>
<dbReference type="InterPro" id="IPR006127">
    <property type="entry name" value="ZnuA-like"/>
</dbReference>
<evidence type="ECO:0000256" key="3">
    <source>
        <dbReference type="ARBA" id="ARBA00022729"/>
    </source>
</evidence>
<dbReference type="Pfam" id="PF01297">
    <property type="entry name" value="ZnuA"/>
    <property type="match status" value="1"/>
</dbReference>
<dbReference type="GO" id="GO:0007155">
    <property type="term" value="P:cell adhesion"/>
    <property type="evidence" value="ECO:0007669"/>
    <property type="project" value="InterPro"/>
</dbReference>
<dbReference type="GO" id="GO:0046872">
    <property type="term" value="F:metal ion binding"/>
    <property type="evidence" value="ECO:0007669"/>
    <property type="project" value="InterPro"/>
</dbReference>